<dbReference type="Pfam" id="PF00293">
    <property type="entry name" value="NUDIX"/>
    <property type="match status" value="1"/>
</dbReference>
<evidence type="ECO:0000256" key="6">
    <source>
        <dbReference type="ARBA" id="ARBA00032162"/>
    </source>
</evidence>
<evidence type="ECO:0000256" key="5">
    <source>
        <dbReference type="ARBA" id="ARBA00022801"/>
    </source>
</evidence>
<keyword evidence="10" id="KW-1185">Reference proteome</keyword>
<dbReference type="PANTHER" id="PTHR11839:SF18">
    <property type="entry name" value="NUDIX HYDROLASE DOMAIN-CONTAINING PROTEIN"/>
    <property type="match status" value="1"/>
</dbReference>
<dbReference type="Proteomes" id="UP000009223">
    <property type="component" value="Chromosome"/>
</dbReference>
<dbReference type="PROSITE" id="PS51462">
    <property type="entry name" value="NUDIX"/>
    <property type="match status" value="1"/>
</dbReference>
<evidence type="ECO:0000256" key="7">
    <source>
        <dbReference type="ARBA" id="ARBA00032272"/>
    </source>
</evidence>
<dbReference type="GO" id="GO:0019693">
    <property type="term" value="P:ribose phosphate metabolic process"/>
    <property type="evidence" value="ECO:0007669"/>
    <property type="project" value="TreeGrafter"/>
</dbReference>
<dbReference type="GO" id="GO:0006753">
    <property type="term" value="P:nucleoside phosphate metabolic process"/>
    <property type="evidence" value="ECO:0007669"/>
    <property type="project" value="TreeGrafter"/>
</dbReference>
<reference evidence="10" key="1">
    <citation type="submission" date="2009-12" db="EMBL/GenBank/DDBJ databases">
        <title>Complete sequence of Treponema primitia strain ZAS-2.</title>
        <authorList>
            <person name="Tetu S.G."/>
            <person name="Matson E."/>
            <person name="Ren Q."/>
            <person name="Seshadri R."/>
            <person name="Elbourne L."/>
            <person name="Hassan K.A."/>
            <person name="Durkin A."/>
            <person name="Radune D."/>
            <person name="Mohamoud Y."/>
            <person name="Shay R."/>
            <person name="Jin S."/>
            <person name="Zhang X."/>
            <person name="Lucey K."/>
            <person name="Ballor N.R."/>
            <person name="Ottesen E."/>
            <person name="Rosenthal R."/>
            <person name="Allen A."/>
            <person name="Leadbetter J.R."/>
            <person name="Paulsen I.T."/>
        </authorList>
    </citation>
    <scope>NUCLEOTIDE SEQUENCE [LARGE SCALE GENOMIC DNA]</scope>
    <source>
        <strain evidence="10">ATCC BAA-887 / DSM 12427 / ZAS-2</strain>
    </source>
</reference>
<dbReference type="OrthoDB" id="9806150at2"/>
<sequence length="194" mass="21522">MENDNGPAAHLIWKETGRQEVYRCKVLSIRDTTCLSPEGETAVFSVIDAPDWAIVIPVIETEGGREFVMVRQWRHGSQELSLEFPGGGFEPGENALEAAARELQEETAYAPGKIRKIGEFSPNPALMSNRVHFFLAEDLKPLESQDLDKDEFVDVELVSAAEVFQGLGRPPYMHALMASAYTLYLQATGHRIGS</sequence>
<dbReference type="SUPFAM" id="SSF55811">
    <property type="entry name" value="Nudix"/>
    <property type="match status" value="1"/>
</dbReference>
<dbReference type="Gene3D" id="3.90.79.10">
    <property type="entry name" value="Nucleoside Triphosphate Pyrophosphohydrolase"/>
    <property type="match status" value="1"/>
</dbReference>
<comment type="catalytic activity">
    <reaction evidence="1">
        <text>GDP-alpha-D-mannose + H2O = alpha-D-mannose 1-phosphate + GMP + 2 H(+)</text>
        <dbReference type="Rhea" id="RHEA:27978"/>
        <dbReference type="ChEBI" id="CHEBI:15377"/>
        <dbReference type="ChEBI" id="CHEBI:15378"/>
        <dbReference type="ChEBI" id="CHEBI:57527"/>
        <dbReference type="ChEBI" id="CHEBI:58115"/>
        <dbReference type="ChEBI" id="CHEBI:58409"/>
    </reaction>
</comment>
<keyword evidence="5" id="KW-0378">Hydrolase</keyword>
<dbReference type="InterPro" id="IPR000086">
    <property type="entry name" value="NUDIX_hydrolase_dom"/>
</dbReference>
<organism evidence="9 10">
    <name type="scientific">Treponema primitia (strain ATCC BAA-887 / DSM 12427 / ZAS-2)</name>
    <dbReference type="NCBI Taxonomy" id="545694"/>
    <lineage>
        <taxon>Bacteria</taxon>
        <taxon>Pseudomonadati</taxon>
        <taxon>Spirochaetota</taxon>
        <taxon>Spirochaetia</taxon>
        <taxon>Spirochaetales</taxon>
        <taxon>Treponemataceae</taxon>
        <taxon>Treponema</taxon>
    </lineage>
</organism>
<evidence type="ECO:0000256" key="2">
    <source>
        <dbReference type="ARBA" id="ARBA00001946"/>
    </source>
</evidence>
<dbReference type="InterPro" id="IPR015797">
    <property type="entry name" value="NUDIX_hydrolase-like_dom_sf"/>
</dbReference>
<dbReference type="HOGENOM" id="CLU_062658_8_2_12"/>
<comment type="cofactor">
    <cofactor evidence="2">
        <name>Mg(2+)</name>
        <dbReference type="ChEBI" id="CHEBI:18420"/>
    </cofactor>
</comment>
<dbReference type="PANTHER" id="PTHR11839">
    <property type="entry name" value="UDP/ADP-SUGAR PYROPHOSPHATASE"/>
    <property type="match status" value="1"/>
</dbReference>
<evidence type="ECO:0000256" key="4">
    <source>
        <dbReference type="ARBA" id="ARBA00016377"/>
    </source>
</evidence>
<reference evidence="9 10" key="2">
    <citation type="journal article" date="2011" name="ISME J.">
        <title>RNA-seq reveals cooperative metabolic interactions between two termite-gut spirochete species in co-culture.</title>
        <authorList>
            <person name="Rosenthal A.Z."/>
            <person name="Matson E.G."/>
            <person name="Eldar A."/>
            <person name="Leadbetter J.R."/>
        </authorList>
    </citation>
    <scope>NUCLEOTIDE SEQUENCE [LARGE SCALE GENOMIC DNA]</scope>
    <source>
        <strain evidence="10">ATCC BAA-887 / DSM 12427 / ZAS-2</strain>
    </source>
</reference>
<evidence type="ECO:0000256" key="3">
    <source>
        <dbReference type="ARBA" id="ARBA00007275"/>
    </source>
</evidence>
<dbReference type="RefSeq" id="WP_015709422.1">
    <property type="nucleotide sequence ID" value="NC_015578.1"/>
</dbReference>
<evidence type="ECO:0000313" key="10">
    <source>
        <dbReference type="Proteomes" id="UP000009223"/>
    </source>
</evidence>
<dbReference type="AlphaFoldDB" id="F5YKP0"/>
<dbReference type="CDD" id="cd03424">
    <property type="entry name" value="NUDIX_ADPRase_Nudt5_UGPPase_Nudt14"/>
    <property type="match status" value="1"/>
</dbReference>
<feature type="domain" description="Nudix hydrolase" evidence="8">
    <location>
        <begin position="49"/>
        <end position="185"/>
    </location>
</feature>
<evidence type="ECO:0000259" key="8">
    <source>
        <dbReference type="PROSITE" id="PS51462"/>
    </source>
</evidence>
<dbReference type="EMBL" id="CP001843">
    <property type="protein sequence ID" value="AEF87029.1"/>
    <property type="molecule type" value="Genomic_DNA"/>
</dbReference>
<comment type="similarity">
    <text evidence="3">Belongs to the Nudix hydrolase family. NudK subfamily.</text>
</comment>
<dbReference type="STRING" id="545694.TREPR_0601"/>
<dbReference type="GO" id="GO:0016787">
    <property type="term" value="F:hydrolase activity"/>
    <property type="evidence" value="ECO:0007669"/>
    <property type="project" value="UniProtKB-KW"/>
</dbReference>
<protein>
    <recommendedName>
        <fullName evidence="4">GDP-mannose pyrophosphatase</fullName>
    </recommendedName>
    <alternativeName>
        <fullName evidence="6">GDP-mannose hydrolase</fullName>
    </alternativeName>
    <alternativeName>
        <fullName evidence="7">GDPMK</fullName>
    </alternativeName>
</protein>
<name>F5YKP0_TREPZ</name>
<dbReference type="GO" id="GO:0005829">
    <property type="term" value="C:cytosol"/>
    <property type="evidence" value="ECO:0007669"/>
    <property type="project" value="TreeGrafter"/>
</dbReference>
<evidence type="ECO:0000313" key="9">
    <source>
        <dbReference type="EMBL" id="AEF87029.1"/>
    </source>
</evidence>
<evidence type="ECO:0000256" key="1">
    <source>
        <dbReference type="ARBA" id="ARBA00000847"/>
    </source>
</evidence>
<dbReference type="eggNOG" id="COG0494">
    <property type="taxonomic scope" value="Bacteria"/>
</dbReference>
<dbReference type="KEGG" id="tpi:TREPR_0601"/>
<proteinExistence type="inferred from homology"/>
<accession>F5YKP0</accession>
<gene>
    <name evidence="9" type="ordered locus">TREPR_0601</name>
</gene>